<dbReference type="GO" id="GO:0004713">
    <property type="term" value="F:protein tyrosine kinase activity"/>
    <property type="evidence" value="ECO:0007669"/>
    <property type="project" value="TreeGrafter"/>
</dbReference>
<keyword evidence="5 6" id="KW-0472">Membrane</keyword>
<sequence>MTETHRPIPVQDEISIRELILRLKEWIRYLRSKWLVLLICGVAGGLLGLVYAWVSKPKYVATLTFALEEKSGSNLLASYAGLASQLGFDLGSTGGGVFSEDNIMQLLQSRLMITRTLLDTVVDARGRVISLADYYIEMNHLRKSWKNNPHIPADLSFKPGIPIDSLSYVQDSLMGKFYENITKNNLNIEKPTKEGTIISVTYTAPDQLFAKTFAEDLVKHVSLFYIQTKTKRAVSNLNIVQARLDSVRNAYHAALYGTAITTDQNLNPARAVVSVPAISRQTQAQILGAEYAELVKNLEIARMTLLQETPLIQVIDRPVLPLKEKKVGKIKGFVIGGFIGALLALFVLMMRRIYAEIMEDSYEK</sequence>
<organism evidence="8 9">
    <name type="scientific">Thermoflavifilum aggregans</name>
    <dbReference type="NCBI Taxonomy" id="454188"/>
    <lineage>
        <taxon>Bacteria</taxon>
        <taxon>Pseudomonadati</taxon>
        <taxon>Bacteroidota</taxon>
        <taxon>Chitinophagia</taxon>
        <taxon>Chitinophagales</taxon>
        <taxon>Chitinophagaceae</taxon>
        <taxon>Thermoflavifilum</taxon>
    </lineage>
</organism>
<feature type="transmembrane region" description="Helical" evidence="6">
    <location>
        <begin position="34"/>
        <end position="54"/>
    </location>
</feature>
<proteinExistence type="predicted"/>
<evidence type="ECO:0000256" key="5">
    <source>
        <dbReference type="ARBA" id="ARBA00023136"/>
    </source>
</evidence>
<evidence type="ECO:0000313" key="9">
    <source>
        <dbReference type="Proteomes" id="UP000230000"/>
    </source>
</evidence>
<reference evidence="8 9" key="1">
    <citation type="submission" date="2017-11" db="EMBL/GenBank/DDBJ databases">
        <title>Genomic Encyclopedia of Archaeal and Bacterial Type Strains, Phase II (KMG-II): From Individual Species to Whole Genera.</title>
        <authorList>
            <person name="Goeker M."/>
        </authorList>
    </citation>
    <scope>NUCLEOTIDE SEQUENCE [LARGE SCALE GENOMIC DNA]</scope>
    <source>
        <strain evidence="8 9">DSM 27268</strain>
    </source>
</reference>
<dbReference type="InterPro" id="IPR050445">
    <property type="entry name" value="Bact_polysacc_biosynth/exp"/>
</dbReference>
<feature type="transmembrane region" description="Helical" evidence="6">
    <location>
        <begin position="330"/>
        <end position="349"/>
    </location>
</feature>
<dbReference type="PANTHER" id="PTHR32309:SF13">
    <property type="entry name" value="FERRIC ENTEROBACTIN TRANSPORT PROTEIN FEPE"/>
    <property type="match status" value="1"/>
</dbReference>
<dbReference type="Pfam" id="PF02706">
    <property type="entry name" value="Wzz"/>
    <property type="match status" value="1"/>
</dbReference>
<keyword evidence="2" id="KW-1003">Cell membrane</keyword>
<dbReference type="OrthoDB" id="745212at2"/>
<evidence type="ECO:0000313" key="8">
    <source>
        <dbReference type="EMBL" id="PJJ75644.1"/>
    </source>
</evidence>
<dbReference type="Proteomes" id="UP000230000">
    <property type="component" value="Unassembled WGS sequence"/>
</dbReference>
<dbReference type="AlphaFoldDB" id="A0A2M9CUP1"/>
<dbReference type="InterPro" id="IPR003856">
    <property type="entry name" value="LPS_length_determ_N"/>
</dbReference>
<keyword evidence="3 6" id="KW-0812">Transmembrane</keyword>
<evidence type="ECO:0000256" key="4">
    <source>
        <dbReference type="ARBA" id="ARBA00022989"/>
    </source>
</evidence>
<name>A0A2M9CUP1_9BACT</name>
<evidence type="ECO:0000256" key="3">
    <source>
        <dbReference type="ARBA" id="ARBA00022692"/>
    </source>
</evidence>
<feature type="domain" description="Polysaccharide chain length determinant N-terminal" evidence="7">
    <location>
        <begin position="23"/>
        <end position="115"/>
    </location>
</feature>
<protein>
    <submittedName>
        <fullName evidence="8">Subunit length determinant protein</fullName>
    </submittedName>
</protein>
<dbReference type="EMBL" id="PGFG01000001">
    <property type="protein sequence ID" value="PJJ75644.1"/>
    <property type="molecule type" value="Genomic_DNA"/>
</dbReference>
<comment type="subcellular location">
    <subcellularLocation>
        <location evidence="1">Cell membrane</location>
        <topology evidence="1">Multi-pass membrane protein</topology>
    </subcellularLocation>
</comment>
<evidence type="ECO:0000256" key="1">
    <source>
        <dbReference type="ARBA" id="ARBA00004651"/>
    </source>
</evidence>
<evidence type="ECO:0000256" key="2">
    <source>
        <dbReference type="ARBA" id="ARBA00022475"/>
    </source>
</evidence>
<comment type="caution">
    <text evidence="8">The sequence shown here is derived from an EMBL/GenBank/DDBJ whole genome shotgun (WGS) entry which is preliminary data.</text>
</comment>
<dbReference type="GO" id="GO:0005886">
    <property type="term" value="C:plasma membrane"/>
    <property type="evidence" value="ECO:0007669"/>
    <property type="project" value="UniProtKB-SubCell"/>
</dbReference>
<dbReference type="PANTHER" id="PTHR32309">
    <property type="entry name" value="TYROSINE-PROTEIN KINASE"/>
    <property type="match status" value="1"/>
</dbReference>
<dbReference type="RefSeq" id="WP_100314228.1">
    <property type="nucleotide sequence ID" value="NZ_PGFG01000001.1"/>
</dbReference>
<evidence type="ECO:0000256" key="6">
    <source>
        <dbReference type="SAM" id="Phobius"/>
    </source>
</evidence>
<accession>A0A2M9CUP1</accession>
<evidence type="ECO:0000259" key="7">
    <source>
        <dbReference type="Pfam" id="PF02706"/>
    </source>
</evidence>
<keyword evidence="9" id="KW-1185">Reference proteome</keyword>
<gene>
    <name evidence="8" type="ORF">BXY57_1225</name>
</gene>
<keyword evidence="4 6" id="KW-1133">Transmembrane helix</keyword>